<dbReference type="PANTHER" id="PTHR36351">
    <property type="entry name" value="EMBRYO SAC DEVELOPMENT ARREST 12"/>
    <property type="match status" value="1"/>
</dbReference>
<evidence type="ECO:0000259" key="1">
    <source>
        <dbReference type="Pfam" id="PF23596"/>
    </source>
</evidence>
<dbReference type="EMBL" id="GGEC01016255">
    <property type="protein sequence ID" value="MBW96738.1"/>
    <property type="molecule type" value="Transcribed_RNA"/>
</dbReference>
<feature type="domain" description="DUF7138" evidence="1">
    <location>
        <begin position="8"/>
        <end position="87"/>
    </location>
</feature>
<dbReference type="AlphaFoldDB" id="A0A2P2JTD9"/>
<name>A0A2P2JTD9_RHIMU</name>
<reference evidence="2" key="1">
    <citation type="submission" date="2018-02" db="EMBL/GenBank/DDBJ databases">
        <title>Rhizophora mucronata_Transcriptome.</title>
        <authorList>
            <person name="Meera S.P."/>
            <person name="Sreeshan A."/>
            <person name="Augustine A."/>
        </authorList>
    </citation>
    <scope>NUCLEOTIDE SEQUENCE</scope>
    <source>
        <tissue evidence="2">Leaf</tissue>
    </source>
</reference>
<dbReference type="InterPro" id="IPR055562">
    <property type="entry name" value="DUF7138"/>
</dbReference>
<dbReference type="PANTHER" id="PTHR36351:SF1">
    <property type="entry name" value="EMBRYO SAC DEVELOPMENT ARREST 12"/>
    <property type="match status" value="1"/>
</dbReference>
<protein>
    <recommendedName>
        <fullName evidence="1">DUF7138 domain-containing protein</fullName>
    </recommendedName>
</protein>
<sequence>MMEMASRASFPAVLFDGERETKLGDVFVFPSLKFEDFQSVISERIGLPPHQFAVYLVERKRRSVKIPVTGKTNFSAISSAKDCLFFVVRKRSRSQRRRKKREGDEIIRSSLVPPANVMLLRRDGSNIAINGNGFSISDLGRSGYYQKRVRELELEKQRYLLSMGSGPGPGPGIEGLNLAPRRPIDGAVVCQECLRGEQTGTGVGFHSCVYDAVTFGFRSPAGPIARPVKGSRGDTT</sequence>
<accession>A0A2P2JTD9</accession>
<proteinExistence type="predicted"/>
<organism evidence="2">
    <name type="scientific">Rhizophora mucronata</name>
    <name type="common">Asiatic mangrove</name>
    <dbReference type="NCBI Taxonomy" id="61149"/>
    <lineage>
        <taxon>Eukaryota</taxon>
        <taxon>Viridiplantae</taxon>
        <taxon>Streptophyta</taxon>
        <taxon>Embryophyta</taxon>
        <taxon>Tracheophyta</taxon>
        <taxon>Spermatophyta</taxon>
        <taxon>Magnoliopsida</taxon>
        <taxon>eudicotyledons</taxon>
        <taxon>Gunneridae</taxon>
        <taxon>Pentapetalae</taxon>
        <taxon>rosids</taxon>
        <taxon>fabids</taxon>
        <taxon>Malpighiales</taxon>
        <taxon>Rhizophoraceae</taxon>
        <taxon>Rhizophora</taxon>
    </lineage>
</organism>
<dbReference type="Pfam" id="PF23596">
    <property type="entry name" value="DUF7138"/>
    <property type="match status" value="1"/>
</dbReference>
<evidence type="ECO:0000313" key="2">
    <source>
        <dbReference type="EMBL" id="MBW96738.1"/>
    </source>
</evidence>